<dbReference type="SUPFAM" id="SSF56219">
    <property type="entry name" value="DNase I-like"/>
    <property type="match status" value="1"/>
</dbReference>
<evidence type="ECO:0000313" key="2">
    <source>
        <dbReference type="EMBL" id="KAG0517102.1"/>
    </source>
</evidence>
<protein>
    <recommendedName>
        <fullName evidence="1">Endonuclease/exonuclease/phosphatase domain-containing protein</fullName>
    </recommendedName>
</protein>
<dbReference type="Pfam" id="PF03372">
    <property type="entry name" value="Exo_endo_phos"/>
    <property type="match status" value="1"/>
</dbReference>
<dbReference type="InterPro" id="IPR036691">
    <property type="entry name" value="Endo/exonu/phosph_ase_sf"/>
</dbReference>
<dbReference type="GO" id="GO:0003824">
    <property type="term" value="F:catalytic activity"/>
    <property type="evidence" value="ECO:0007669"/>
    <property type="project" value="InterPro"/>
</dbReference>
<comment type="caution">
    <text evidence="2">The sequence shown here is derived from an EMBL/GenBank/DDBJ whole genome shotgun (WGS) entry which is preliminary data.</text>
</comment>
<evidence type="ECO:0000259" key="1">
    <source>
        <dbReference type="Pfam" id="PF03372"/>
    </source>
</evidence>
<dbReference type="Proteomes" id="UP000807115">
    <property type="component" value="Chromosome 9"/>
</dbReference>
<reference evidence="2" key="2">
    <citation type="submission" date="2020-10" db="EMBL/GenBank/DDBJ databases">
        <authorList>
            <person name="Cooper E.A."/>
            <person name="Brenton Z.W."/>
            <person name="Flinn B.S."/>
            <person name="Jenkins J."/>
            <person name="Shu S."/>
            <person name="Flowers D."/>
            <person name="Luo F."/>
            <person name="Wang Y."/>
            <person name="Xia P."/>
            <person name="Barry K."/>
            <person name="Daum C."/>
            <person name="Lipzen A."/>
            <person name="Yoshinaga Y."/>
            <person name="Schmutz J."/>
            <person name="Saski C."/>
            <person name="Vermerris W."/>
            <person name="Kresovich S."/>
        </authorList>
    </citation>
    <scope>NUCLEOTIDE SEQUENCE</scope>
</reference>
<feature type="non-terminal residue" evidence="2">
    <location>
        <position position="131"/>
    </location>
</feature>
<proteinExistence type="predicted"/>
<gene>
    <name evidence="2" type="ORF">BDA96_09G059600</name>
</gene>
<feature type="domain" description="Endonuclease/exonuclease/phosphatase" evidence="1">
    <location>
        <begin position="8"/>
        <end position="123"/>
    </location>
</feature>
<dbReference type="EMBL" id="CM027688">
    <property type="protein sequence ID" value="KAG0517102.1"/>
    <property type="molecule type" value="Genomic_DNA"/>
</dbReference>
<name>A0A921QAB0_SORBI</name>
<dbReference type="AlphaFoldDB" id="A0A921QAB0"/>
<evidence type="ECO:0000313" key="3">
    <source>
        <dbReference type="Proteomes" id="UP000807115"/>
    </source>
</evidence>
<organism evidence="2 3">
    <name type="scientific">Sorghum bicolor</name>
    <name type="common">Sorghum</name>
    <name type="synonym">Sorghum vulgare</name>
    <dbReference type="NCBI Taxonomy" id="4558"/>
    <lineage>
        <taxon>Eukaryota</taxon>
        <taxon>Viridiplantae</taxon>
        <taxon>Streptophyta</taxon>
        <taxon>Embryophyta</taxon>
        <taxon>Tracheophyta</taxon>
        <taxon>Spermatophyta</taxon>
        <taxon>Magnoliopsida</taxon>
        <taxon>Liliopsida</taxon>
        <taxon>Poales</taxon>
        <taxon>Poaceae</taxon>
        <taxon>PACMAD clade</taxon>
        <taxon>Panicoideae</taxon>
        <taxon>Andropogonodae</taxon>
        <taxon>Andropogoneae</taxon>
        <taxon>Sorghinae</taxon>
        <taxon>Sorghum</taxon>
    </lineage>
</organism>
<dbReference type="PANTHER" id="PTHR35218">
    <property type="entry name" value="RNASE H DOMAIN-CONTAINING PROTEIN"/>
    <property type="match status" value="1"/>
</dbReference>
<accession>A0A921QAB0</accession>
<reference evidence="2" key="1">
    <citation type="journal article" date="2019" name="BMC Genomics">
        <title>A new reference genome for Sorghum bicolor reveals high levels of sequence similarity between sweet and grain genotypes: implications for the genetics of sugar metabolism.</title>
        <authorList>
            <person name="Cooper E.A."/>
            <person name="Brenton Z.W."/>
            <person name="Flinn B.S."/>
            <person name="Jenkins J."/>
            <person name="Shu S."/>
            <person name="Flowers D."/>
            <person name="Luo F."/>
            <person name="Wang Y."/>
            <person name="Xia P."/>
            <person name="Barry K."/>
            <person name="Daum C."/>
            <person name="Lipzen A."/>
            <person name="Yoshinaga Y."/>
            <person name="Schmutz J."/>
            <person name="Saski C."/>
            <person name="Vermerris W."/>
            <person name="Kresovich S."/>
        </authorList>
    </citation>
    <scope>NUCLEOTIDE SEQUENCE</scope>
</reference>
<dbReference type="PANTHER" id="PTHR35218:SF9">
    <property type="entry name" value="ENDONUCLEASE_EXONUCLEASE_PHOSPHATASE DOMAIN-CONTAINING PROTEIN"/>
    <property type="match status" value="1"/>
</dbReference>
<dbReference type="InterPro" id="IPR005135">
    <property type="entry name" value="Endo/exonuclease/phosphatase"/>
</dbReference>
<dbReference type="Gene3D" id="3.60.10.10">
    <property type="entry name" value="Endonuclease/exonuclease/phosphatase"/>
    <property type="match status" value="1"/>
</dbReference>
<sequence length="131" mass="14566">MSANHLLNWNVRGLNSRAHRNAVRDVTFEHRASIVCLQETKVDVISNSLTNDLMGSDYDYAFLPAVGAAGGVASCWRRDLWSGANLSVRSFSELRDIRLACPGPWLVCGDFNMILNAADKNNGRLDRAQMR</sequence>